<evidence type="ECO:0000313" key="1">
    <source>
        <dbReference type="EMBL" id="CUV03317.1"/>
    </source>
</evidence>
<gene>
    <name evidence="1" type="ORF">MGWOODY_Clf1960</name>
</gene>
<dbReference type="AlphaFoldDB" id="A0A161KFY5"/>
<organism evidence="1">
    <name type="scientific">hydrothermal vent metagenome</name>
    <dbReference type="NCBI Taxonomy" id="652676"/>
    <lineage>
        <taxon>unclassified sequences</taxon>
        <taxon>metagenomes</taxon>
        <taxon>ecological metagenomes</taxon>
    </lineage>
</organism>
<sequence length="39" mass="4350">MSYVEAVKRSWADERGVELAFSNGRTPGTGIIEFCQGWT</sequence>
<proteinExistence type="predicted"/>
<reference evidence="1" key="1">
    <citation type="submission" date="2015-10" db="EMBL/GenBank/DDBJ databases">
        <authorList>
            <person name="Gilbert D.G."/>
        </authorList>
    </citation>
    <scope>NUCLEOTIDE SEQUENCE</scope>
</reference>
<protein>
    <submittedName>
        <fullName evidence="1">Uncharacterized protein</fullName>
    </submittedName>
</protein>
<name>A0A161KFY5_9ZZZZ</name>
<dbReference type="EMBL" id="FAXA01000390">
    <property type="protein sequence ID" value="CUV03317.1"/>
    <property type="molecule type" value="Genomic_DNA"/>
</dbReference>
<accession>A0A161KFY5</accession>